<dbReference type="FunFam" id="1.20.1250.20:FF:000018">
    <property type="entry name" value="MFS transporter permease"/>
    <property type="match status" value="1"/>
</dbReference>
<organism evidence="8 9">
    <name type="scientific">Acinetobacter johnsonii</name>
    <dbReference type="NCBI Taxonomy" id="40214"/>
    <lineage>
        <taxon>Bacteria</taxon>
        <taxon>Pseudomonadati</taxon>
        <taxon>Pseudomonadota</taxon>
        <taxon>Gammaproteobacteria</taxon>
        <taxon>Moraxellales</taxon>
        <taxon>Moraxellaceae</taxon>
        <taxon>Acinetobacter</taxon>
    </lineage>
</organism>
<feature type="transmembrane region" description="Helical" evidence="6">
    <location>
        <begin position="407"/>
        <end position="431"/>
    </location>
</feature>
<feature type="transmembrane region" description="Helical" evidence="6">
    <location>
        <begin position="292"/>
        <end position="310"/>
    </location>
</feature>
<evidence type="ECO:0000313" key="8">
    <source>
        <dbReference type="EMBL" id="SJX20686.1"/>
    </source>
</evidence>
<evidence type="ECO:0000259" key="7">
    <source>
        <dbReference type="PROSITE" id="PS50850"/>
    </source>
</evidence>
<proteinExistence type="predicted"/>
<sequence>MNEMVTIKPLSGSPVPEITSAEIDAVVRKAAWRLIPILFLAYLINFIDRINISFAKLQMSQALGLDDVAYGIGAGMFFIGYFFFEVPSNMILERLGARRWVPVIMVAWGGATLSLAFITTPLEFYVIRFFIGFAEAGFFPGVVLFITYWFPVSHRGRIMAVFMAGLAVSGIIGGPICGAIIQYMDGYAGLAGWQWLMITTGFPCIIIAAGIYFLLTDRPDHANWLNPREKQVLQVSLGNQDRPKASIKAALRNFWTWNSAWIYFLLVCGGYGISFWMPTLFSQAGIESNAKIGLLVAVPNILGVIAMLLICRNSDRTQERRWHLAVCFSLIATGYLVITSHLDSVVGLLIGFSVAHIGILAGAPLIWTIPTRMLSPAAAAVGIGIIASIGNLGGFFAPVLIGKFSQLTGSFAIGFLVIGALQVIAALWTALTVRIPRH</sequence>
<keyword evidence="3 6" id="KW-0812">Transmembrane</keyword>
<dbReference type="EMBL" id="FUUY01000001">
    <property type="protein sequence ID" value="SJX20686.1"/>
    <property type="molecule type" value="Genomic_DNA"/>
</dbReference>
<dbReference type="CDD" id="cd17319">
    <property type="entry name" value="MFS_ExuT_GudP_like"/>
    <property type="match status" value="1"/>
</dbReference>
<evidence type="ECO:0000256" key="2">
    <source>
        <dbReference type="ARBA" id="ARBA00022448"/>
    </source>
</evidence>
<name>A0A1R7Q8Y3_ACIJO</name>
<evidence type="ECO:0000256" key="4">
    <source>
        <dbReference type="ARBA" id="ARBA00022989"/>
    </source>
</evidence>
<feature type="transmembrane region" description="Helical" evidence="6">
    <location>
        <begin position="379"/>
        <end position="401"/>
    </location>
</feature>
<evidence type="ECO:0000256" key="3">
    <source>
        <dbReference type="ARBA" id="ARBA00022692"/>
    </source>
</evidence>
<feature type="transmembrane region" description="Helical" evidence="6">
    <location>
        <begin position="193"/>
        <end position="215"/>
    </location>
</feature>
<feature type="transmembrane region" description="Helical" evidence="6">
    <location>
        <begin position="30"/>
        <end position="48"/>
    </location>
</feature>
<reference evidence="8 9" key="1">
    <citation type="submission" date="2017-02" db="EMBL/GenBank/DDBJ databases">
        <authorList>
            <person name="Peterson S.W."/>
        </authorList>
    </citation>
    <scope>NUCLEOTIDE SEQUENCE [LARGE SCALE GENOMIC DNA]</scope>
    <source>
        <strain evidence="8">C6</strain>
    </source>
</reference>
<feature type="transmembrane region" description="Helical" evidence="6">
    <location>
        <begin position="322"/>
        <end position="338"/>
    </location>
</feature>
<feature type="transmembrane region" description="Helical" evidence="6">
    <location>
        <begin position="100"/>
        <end position="119"/>
    </location>
</feature>
<feature type="transmembrane region" description="Helical" evidence="6">
    <location>
        <begin position="260"/>
        <end position="280"/>
    </location>
</feature>
<keyword evidence="2" id="KW-0813">Transport</keyword>
<evidence type="ECO:0000313" key="9">
    <source>
        <dbReference type="Proteomes" id="UP000196240"/>
    </source>
</evidence>
<feature type="domain" description="Major facilitator superfamily (MFS) profile" evidence="7">
    <location>
        <begin position="34"/>
        <end position="437"/>
    </location>
</feature>
<dbReference type="Gene3D" id="1.20.1250.20">
    <property type="entry name" value="MFS general substrate transporter like domains"/>
    <property type="match status" value="2"/>
</dbReference>
<dbReference type="InterPro" id="IPR020846">
    <property type="entry name" value="MFS_dom"/>
</dbReference>
<feature type="transmembrane region" description="Helical" evidence="6">
    <location>
        <begin position="125"/>
        <end position="146"/>
    </location>
</feature>
<feature type="transmembrane region" description="Helical" evidence="6">
    <location>
        <begin position="68"/>
        <end position="88"/>
    </location>
</feature>
<dbReference type="PANTHER" id="PTHR43791">
    <property type="entry name" value="PERMEASE-RELATED"/>
    <property type="match status" value="1"/>
</dbReference>
<dbReference type="Pfam" id="PF07690">
    <property type="entry name" value="MFS_1"/>
    <property type="match status" value="1"/>
</dbReference>
<comment type="subcellular location">
    <subcellularLocation>
        <location evidence="1">Membrane</location>
        <topology evidence="1">Multi-pass membrane protein</topology>
    </subcellularLocation>
</comment>
<gene>
    <name evidence="8" type="primary">ttuB</name>
    <name evidence="8" type="ORF">ACNJC6_00283</name>
</gene>
<keyword evidence="5 6" id="KW-0472">Membrane</keyword>
<feature type="transmembrane region" description="Helical" evidence="6">
    <location>
        <begin position="344"/>
        <end position="367"/>
    </location>
</feature>
<evidence type="ECO:0000256" key="5">
    <source>
        <dbReference type="ARBA" id="ARBA00023136"/>
    </source>
</evidence>
<dbReference type="InterPro" id="IPR011701">
    <property type="entry name" value="MFS"/>
</dbReference>
<keyword evidence="4 6" id="KW-1133">Transmembrane helix</keyword>
<evidence type="ECO:0000256" key="1">
    <source>
        <dbReference type="ARBA" id="ARBA00004141"/>
    </source>
</evidence>
<dbReference type="AlphaFoldDB" id="A0A1R7Q8Y3"/>
<dbReference type="InterPro" id="IPR036259">
    <property type="entry name" value="MFS_trans_sf"/>
</dbReference>
<dbReference type="PANTHER" id="PTHR43791:SF36">
    <property type="entry name" value="TRANSPORTER, PUTATIVE (AFU_ORTHOLOGUE AFUA_6G08340)-RELATED"/>
    <property type="match status" value="1"/>
</dbReference>
<evidence type="ECO:0000256" key="6">
    <source>
        <dbReference type="SAM" id="Phobius"/>
    </source>
</evidence>
<dbReference type="RefSeq" id="WP_171304142.1">
    <property type="nucleotide sequence ID" value="NZ_FUUY01000001.1"/>
</dbReference>
<dbReference type="Proteomes" id="UP000196240">
    <property type="component" value="Unassembled WGS sequence"/>
</dbReference>
<dbReference type="PROSITE" id="PS50850">
    <property type="entry name" value="MFS"/>
    <property type="match status" value="1"/>
</dbReference>
<protein>
    <submittedName>
        <fullName evidence="8">Putative tartrate transporter</fullName>
    </submittedName>
</protein>
<feature type="transmembrane region" description="Helical" evidence="6">
    <location>
        <begin position="158"/>
        <end position="181"/>
    </location>
</feature>
<dbReference type="GO" id="GO:0022857">
    <property type="term" value="F:transmembrane transporter activity"/>
    <property type="evidence" value="ECO:0007669"/>
    <property type="project" value="InterPro"/>
</dbReference>
<accession>A0A1R7Q8Y3</accession>
<dbReference type="GO" id="GO:0016020">
    <property type="term" value="C:membrane"/>
    <property type="evidence" value="ECO:0007669"/>
    <property type="project" value="UniProtKB-SubCell"/>
</dbReference>
<dbReference type="SUPFAM" id="SSF103473">
    <property type="entry name" value="MFS general substrate transporter"/>
    <property type="match status" value="1"/>
</dbReference>